<evidence type="ECO:0000259" key="2">
    <source>
        <dbReference type="PROSITE" id="PS51391"/>
    </source>
</evidence>
<proteinExistence type="predicted"/>
<sequence>MADVEAFAALLHETIAQNKLSGSRVKAVTESATNALADPAGVAKAMLRAHMRSAPKTKLISLYIFDAVARHAQEIARRNGAGFSARNRTADQLAADASAFLRAAQEPAAEVGIDCLRHAPPEQREKVLKVIDIWGRANTFSSKILQRIHDYADREGQGSKSPQVEPLGPPGLPANVLAMLGGAGAAPAAGGAAPASAAAPAAPAAASVSPVAPAAPAGPAAAAQRSARGPPPGGWPPGGGSAQSRGPPPGGWPPGGGSAQSRSAPVQEKPVTEDLRAFDQSKFDPTRPDDWARLSKLWENTYKYEPTGPELMMALMSGMLSKESDARWAGMPSMGMPSMGMMPMMPGMPGMATPGMPVPGATSPPHGARSPPATGDPRRGRS</sequence>
<gene>
    <name evidence="3" type="ORF">MJAP1_001142</name>
</gene>
<dbReference type="InterPro" id="IPR008942">
    <property type="entry name" value="ENTH_VHS"/>
</dbReference>
<dbReference type="EMBL" id="CP119959">
    <property type="protein sequence ID" value="WFD38194.1"/>
    <property type="molecule type" value="Genomic_DNA"/>
</dbReference>
<dbReference type="PROSITE" id="PS51391">
    <property type="entry name" value="CID"/>
    <property type="match status" value="1"/>
</dbReference>
<organism evidence="3 4">
    <name type="scientific">Malassezia japonica</name>
    <dbReference type="NCBI Taxonomy" id="223818"/>
    <lineage>
        <taxon>Eukaryota</taxon>
        <taxon>Fungi</taxon>
        <taxon>Dikarya</taxon>
        <taxon>Basidiomycota</taxon>
        <taxon>Ustilaginomycotina</taxon>
        <taxon>Malasseziomycetes</taxon>
        <taxon>Malasseziales</taxon>
        <taxon>Malasseziaceae</taxon>
        <taxon>Malassezia</taxon>
    </lineage>
</organism>
<feature type="compositionally biased region" description="Low complexity" evidence="1">
    <location>
        <begin position="210"/>
        <end position="228"/>
    </location>
</feature>
<dbReference type="SUPFAM" id="SSF48464">
    <property type="entry name" value="ENTH/VHS domain"/>
    <property type="match status" value="1"/>
</dbReference>
<feature type="domain" description="CID" evidence="2">
    <location>
        <begin position="1"/>
        <end position="156"/>
    </location>
</feature>
<feature type="region of interest" description="Disordered" evidence="1">
    <location>
        <begin position="347"/>
        <end position="382"/>
    </location>
</feature>
<dbReference type="InterPro" id="IPR006569">
    <property type="entry name" value="CID_dom"/>
</dbReference>
<reference evidence="3" key="1">
    <citation type="submission" date="2023-03" db="EMBL/GenBank/DDBJ databases">
        <title>Mating type loci evolution in Malassezia.</title>
        <authorList>
            <person name="Coelho M.A."/>
        </authorList>
    </citation>
    <scope>NUCLEOTIDE SEQUENCE</scope>
    <source>
        <strain evidence="3">CBS 9431</strain>
    </source>
</reference>
<dbReference type="RefSeq" id="XP_060121091.1">
    <property type="nucleotide sequence ID" value="XM_060265108.1"/>
</dbReference>
<dbReference type="Gene3D" id="1.25.40.90">
    <property type="match status" value="1"/>
</dbReference>
<name>A0AAF0F1A0_9BASI</name>
<keyword evidence="4" id="KW-1185">Reference proteome</keyword>
<feature type="compositionally biased region" description="Basic and acidic residues" evidence="1">
    <location>
        <begin position="270"/>
        <end position="288"/>
    </location>
</feature>
<dbReference type="Proteomes" id="UP001217754">
    <property type="component" value="Chromosome 2"/>
</dbReference>
<feature type="compositionally biased region" description="Low complexity" evidence="1">
    <location>
        <begin position="347"/>
        <end position="360"/>
    </location>
</feature>
<dbReference type="Pfam" id="PF04818">
    <property type="entry name" value="CID"/>
    <property type="match status" value="1"/>
</dbReference>
<evidence type="ECO:0000313" key="3">
    <source>
        <dbReference type="EMBL" id="WFD38194.1"/>
    </source>
</evidence>
<accession>A0AAF0F1A0</accession>
<feature type="region of interest" description="Disordered" evidence="1">
    <location>
        <begin position="210"/>
        <end position="288"/>
    </location>
</feature>
<dbReference type="AlphaFoldDB" id="A0AAF0F1A0"/>
<protein>
    <recommendedName>
        <fullName evidence="2">CID domain-containing protein</fullName>
    </recommendedName>
</protein>
<evidence type="ECO:0000313" key="4">
    <source>
        <dbReference type="Proteomes" id="UP001217754"/>
    </source>
</evidence>
<evidence type="ECO:0000256" key="1">
    <source>
        <dbReference type="SAM" id="MobiDB-lite"/>
    </source>
</evidence>
<dbReference type="GeneID" id="85224791"/>